<dbReference type="AlphaFoldDB" id="A0A9P0EG12"/>
<keyword evidence="2" id="KW-1185">Reference proteome</keyword>
<dbReference type="Proteomes" id="UP000775872">
    <property type="component" value="Unassembled WGS sequence"/>
</dbReference>
<gene>
    <name evidence="1" type="ORF">CSOL1703_00013289</name>
</gene>
<dbReference type="EMBL" id="CABFOC020000018">
    <property type="protein sequence ID" value="CAH0047050.1"/>
    <property type="molecule type" value="Genomic_DNA"/>
</dbReference>
<reference evidence="1 2" key="2">
    <citation type="submission" date="2021-10" db="EMBL/GenBank/DDBJ databases">
        <authorList>
            <person name="Piombo E."/>
        </authorList>
    </citation>
    <scope>NUCLEOTIDE SEQUENCE [LARGE SCALE GENOMIC DNA]</scope>
</reference>
<reference evidence="2" key="1">
    <citation type="submission" date="2019-06" db="EMBL/GenBank/DDBJ databases">
        <authorList>
            <person name="Broberg M."/>
        </authorList>
    </citation>
    <scope>NUCLEOTIDE SEQUENCE [LARGE SCALE GENOMIC DNA]</scope>
</reference>
<sequence>MALRLSSSEARRCTEENKTLVRSLVRLSQTCSMLREIAQPIGYHCPISENGFISLVRTLCERPDLASKVQVFRAGGGCIPALGAELSDAASNLFQSQMAQFTENRPQLFNEHPQLAVSALSLAKVPNAKSLTMVLSEEGADDFPFIANNGLPNVEEIYIENGQDALEHPCQDATEPILSAASSALKHFEMNGFFIEFLPMSTVESQITSLHLIDCRIEYDTMANLLYGWDRLSNLSEFIYRPGGAEIVDIVDASSSDASGAALRARRLRRLILDWRNAEDIYPKHDFLETDCCIESVRTLEFLEYLEISSRSICLHPHEVDEMHSDRDMLIARLLPPSIKALKILELDPRLVPALKYLARCAALHFTHLTDVYFESRGAECNEAVQAAFAGTSISTHFDV</sequence>
<name>A0A9P0EG12_9HYPO</name>
<evidence type="ECO:0000313" key="2">
    <source>
        <dbReference type="Proteomes" id="UP000775872"/>
    </source>
</evidence>
<protein>
    <submittedName>
        <fullName evidence="1">Uncharacterized protein</fullName>
    </submittedName>
</protein>
<evidence type="ECO:0000313" key="1">
    <source>
        <dbReference type="EMBL" id="CAH0047050.1"/>
    </source>
</evidence>
<dbReference type="OrthoDB" id="4757858at2759"/>
<comment type="caution">
    <text evidence="1">The sequence shown here is derived from an EMBL/GenBank/DDBJ whole genome shotgun (WGS) entry which is preliminary data.</text>
</comment>
<proteinExistence type="predicted"/>
<organism evidence="1 2">
    <name type="scientific">Clonostachys solani</name>
    <dbReference type="NCBI Taxonomy" id="160281"/>
    <lineage>
        <taxon>Eukaryota</taxon>
        <taxon>Fungi</taxon>
        <taxon>Dikarya</taxon>
        <taxon>Ascomycota</taxon>
        <taxon>Pezizomycotina</taxon>
        <taxon>Sordariomycetes</taxon>
        <taxon>Hypocreomycetidae</taxon>
        <taxon>Hypocreales</taxon>
        <taxon>Bionectriaceae</taxon>
        <taxon>Clonostachys</taxon>
    </lineage>
</organism>
<accession>A0A9P0EG12</accession>